<reference evidence="1" key="1">
    <citation type="submission" date="2020-04" db="EMBL/GenBank/DDBJ databases">
        <authorList>
            <person name="Zhang T."/>
        </authorList>
    </citation>
    <scope>NUCLEOTIDE SEQUENCE</scope>
    <source>
        <strain evidence="1">HKST-UBA02</strain>
    </source>
</reference>
<dbReference type="InterPro" id="IPR011989">
    <property type="entry name" value="ARM-like"/>
</dbReference>
<evidence type="ECO:0000313" key="1">
    <source>
        <dbReference type="EMBL" id="MCA9757506.1"/>
    </source>
</evidence>
<dbReference type="SUPFAM" id="SSF48371">
    <property type="entry name" value="ARM repeat"/>
    <property type="match status" value="1"/>
</dbReference>
<dbReference type="InterPro" id="IPR016024">
    <property type="entry name" value="ARM-type_fold"/>
</dbReference>
<dbReference type="Gene3D" id="1.25.10.10">
    <property type="entry name" value="Leucine-rich Repeat Variant"/>
    <property type="match status" value="2"/>
</dbReference>
<name>A0A956SEI3_UNCEI</name>
<reference evidence="1" key="2">
    <citation type="journal article" date="2021" name="Microbiome">
        <title>Successional dynamics and alternative stable states in a saline activated sludge microbial community over 9 years.</title>
        <authorList>
            <person name="Wang Y."/>
            <person name="Ye J."/>
            <person name="Ju F."/>
            <person name="Liu L."/>
            <person name="Boyd J.A."/>
            <person name="Deng Y."/>
            <person name="Parks D.H."/>
            <person name="Jiang X."/>
            <person name="Yin X."/>
            <person name="Woodcroft B.J."/>
            <person name="Tyson G.W."/>
            <person name="Hugenholtz P."/>
            <person name="Polz M.F."/>
            <person name="Zhang T."/>
        </authorList>
    </citation>
    <scope>NUCLEOTIDE SEQUENCE</scope>
    <source>
        <strain evidence="1">HKST-UBA02</strain>
    </source>
</reference>
<dbReference type="Proteomes" id="UP000739538">
    <property type="component" value="Unassembled WGS sequence"/>
</dbReference>
<evidence type="ECO:0000313" key="2">
    <source>
        <dbReference type="Proteomes" id="UP000739538"/>
    </source>
</evidence>
<proteinExistence type="predicted"/>
<accession>A0A956SEI3</accession>
<organism evidence="1 2">
    <name type="scientific">Eiseniibacteriota bacterium</name>
    <dbReference type="NCBI Taxonomy" id="2212470"/>
    <lineage>
        <taxon>Bacteria</taxon>
        <taxon>Candidatus Eiseniibacteriota</taxon>
    </lineage>
</organism>
<dbReference type="AlphaFoldDB" id="A0A956SEI3"/>
<sequence length="544" mass="60506">MAWFLSLLPTPCEATSCGYIAPWEMLEFSEVVFEGTILGDALSELPDSERKFAAAAVRIQVDRQWVGEADHEVIVSGGPSLSKWLDHVGESYFFCSSQVLLVPGQPHTASGFLRTGECVRNSPLPCAEVELLAIELLVAGEPEEVVADRVASWLVTHMSALAPDCERFRPNRYSRNARDLGACMSLVGSGRRAEILDFVELECRSPERAKALLREFVHHCGDEWPGSVEWLLRMIENASPSIRADAIRETILRPIARDPRVRPALVRATHDDDPKVASEALWIYGKRFAQPGEGPSFRATLLDIFATEPRVREGAVRVLRSWADSLTSEQRVELLSSADPLVWRTYSTQFFSKRELDDAESQELLRWLDLPLRRVEAVRALGFAMDHSYYLLSHLTEWLPSLSKEEQKQIVQAQMPAGTPELLALLPRLPGPVLESALDLRLPEYSPAFAWQIETGLASPSASARLRALERSQWATQDVEPHGRAVLSCLLDPDADVREAALGYLEQLGPHWRDQAIPALETLAAAGDSLAPRAKRLLSNATEP</sequence>
<gene>
    <name evidence="1" type="ORF">KDA27_17000</name>
</gene>
<dbReference type="EMBL" id="JAGQHS010000102">
    <property type="protein sequence ID" value="MCA9757506.1"/>
    <property type="molecule type" value="Genomic_DNA"/>
</dbReference>
<evidence type="ECO:0008006" key="3">
    <source>
        <dbReference type="Google" id="ProtNLM"/>
    </source>
</evidence>
<protein>
    <recommendedName>
        <fullName evidence="3">HEAT repeat domain-containing protein</fullName>
    </recommendedName>
</protein>
<comment type="caution">
    <text evidence="1">The sequence shown here is derived from an EMBL/GenBank/DDBJ whole genome shotgun (WGS) entry which is preliminary data.</text>
</comment>